<protein>
    <submittedName>
        <fullName evidence="3">Abortive infection protein</fullName>
    </submittedName>
</protein>
<sequence>MLNNPRLFVSFPVFGLGSTIALSVIVLFLFLASQLVGVLLFAPVVFGGQHMSVADTMLQGSQNGTLISLSIVFTCVVVCGFIALLIWQKQAKIVDYLALKPFKARFFYQGLLVLLALNFVIHLLTVYLGREPMAFMDQLALSAKPLGLLMFGMVIVAPIYEEVMFRGFMWLGLACSRLGVIGASALTGAMFALIHFQYAWVELLAIFVLALLFGYMRFVAKSLLLPIVLHMINNALAMALYLL</sequence>
<dbReference type="eggNOG" id="COG1266">
    <property type="taxonomic scope" value="Bacteria"/>
</dbReference>
<evidence type="ECO:0000259" key="2">
    <source>
        <dbReference type="Pfam" id="PF02517"/>
    </source>
</evidence>
<dbReference type="PANTHER" id="PTHR36435:SF1">
    <property type="entry name" value="CAAX AMINO TERMINAL PROTEASE FAMILY PROTEIN"/>
    <property type="match status" value="1"/>
</dbReference>
<dbReference type="OrthoDB" id="158986at2"/>
<feature type="transmembrane region" description="Helical" evidence="1">
    <location>
        <begin position="167"/>
        <end position="192"/>
    </location>
</feature>
<dbReference type="AlphaFoldDB" id="L2F6U5"/>
<evidence type="ECO:0000256" key="1">
    <source>
        <dbReference type="SAM" id="Phobius"/>
    </source>
</evidence>
<feature type="domain" description="CAAX prenyl protease 2/Lysostaphin resistance protein A-like" evidence="2">
    <location>
        <begin position="148"/>
        <end position="236"/>
    </location>
</feature>
<feature type="transmembrane region" description="Helical" evidence="1">
    <location>
        <begin position="223"/>
        <end position="242"/>
    </location>
</feature>
<proteinExistence type="predicted"/>
<dbReference type="Proteomes" id="UP000023795">
    <property type="component" value="Unassembled WGS sequence"/>
</dbReference>
<dbReference type="InterPro" id="IPR003675">
    <property type="entry name" value="Rce1/LyrA-like_dom"/>
</dbReference>
<dbReference type="EMBL" id="ANIN01000001">
    <property type="protein sequence ID" value="ELA08762.1"/>
    <property type="molecule type" value="Genomic_DNA"/>
</dbReference>
<dbReference type="GO" id="GO:0080120">
    <property type="term" value="P:CAAX-box protein maturation"/>
    <property type="evidence" value="ECO:0007669"/>
    <property type="project" value="UniProtKB-ARBA"/>
</dbReference>
<name>L2F6U5_9GAMM</name>
<feature type="transmembrane region" description="Helical" evidence="1">
    <location>
        <begin position="106"/>
        <end position="129"/>
    </location>
</feature>
<feature type="transmembrane region" description="Helical" evidence="1">
    <location>
        <begin position="66"/>
        <end position="86"/>
    </location>
</feature>
<keyword evidence="1" id="KW-0472">Membrane</keyword>
<dbReference type="RefSeq" id="WP_009501133.1">
    <property type="nucleotide sequence ID" value="NZ_ANIN01000001.1"/>
</dbReference>
<evidence type="ECO:0000313" key="4">
    <source>
        <dbReference type="Proteomes" id="UP000023795"/>
    </source>
</evidence>
<feature type="transmembrane region" description="Helical" evidence="1">
    <location>
        <begin position="141"/>
        <end position="160"/>
    </location>
</feature>
<accession>L2F6U5</accession>
<keyword evidence="1" id="KW-1133">Transmembrane helix</keyword>
<reference evidence="3 4" key="1">
    <citation type="journal article" date="2013" name="Genome Announc.">
        <title>Genome Sequence of Moraxella macacae 0408225, a Novel Bacterial Species Isolated from a Cynomolgus Macaque with Epistaxis.</title>
        <authorList>
            <person name="Ladner J.T."/>
            <person name="Whitehouse C.A."/>
            <person name="Koroleva G.I."/>
            <person name="Palacios G.F."/>
        </authorList>
    </citation>
    <scope>NUCLEOTIDE SEQUENCE [LARGE SCALE GENOMIC DNA]</scope>
    <source>
        <strain evidence="3 4">0408225</strain>
    </source>
</reference>
<organism evidence="3 4">
    <name type="scientific">Moraxella macacae 0408225</name>
    <dbReference type="NCBI Taxonomy" id="1230338"/>
    <lineage>
        <taxon>Bacteria</taxon>
        <taxon>Pseudomonadati</taxon>
        <taxon>Pseudomonadota</taxon>
        <taxon>Gammaproteobacteria</taxon>
        <taxon>Moraxellales</taxon>
        <taxon>Moraxellaceae</taxon>
        <taxon>Moraxella</taxon>
    </lineage>
</organism>
<dbReference type="STRING" id="1230338.MOMA_00070"/>
<dbReference type="PATRIC" id="fig|1230338.3.peg.9"/>
<dbReference type="GO" id="GO:0004175">
    <property type="term" value="F:endopeptidase activity"/>
    <property type="evidence" value="ECO:0007669"/>
    <property type="project" value="UniProtKB-ARBA"/>
</dbReference>
<keyword evidence="4" id="KW-1185">Reference proteome</keyword>
<evidence type="ECO:0000313" key="3">
    <source>
        <dbReference type="EMBL" id="ELA08762.1"/>
    </source>
</evidence>
<dbReference type="PANTHER" id="PTHR36435">
    <property type="entry name" value="SLR1288 PROTEIN"/>
    <property type="match status" value="1"/>
</dbReference>
<comment type="caution">
    <text evidence="3">The sequence shown here is derived from an EMBL/GenBank/DDBJ whole genome shotgun (WGS) entry which is preliminary data.</text>
</comment>
<dbReference type="Pfam" id="PF02517">
    <property type="entry name" value="Rce1-like"/>
    <property type="match status" value="1"/>
</dbReference>
<keyword evidence="1" id="KW-0812">Transmembrane</keyword>
<feature type="transmembrane region" description="Helical" evidence="1">
    <location>
        <begin position="198"/>
        <end position="216"/>
    </location>
</feature>
<dbReference type="InterPro" id="IPR052710">
    <property type="entry name" value="CAAX_protease"/>
</dbReference>
<gene>
    <name evidence="3" type="ORF">MOMA_00070</name>
</gene>